<sequence>MVEKKDKKLDVKKVEEKPEGKGLEEKIPEKPKGFSELMKKSVADLTAMAEEKGLDIKSYRTKEDAVKAILEAE</sequence>
<feature type="region of interest" description="Disordered" evidence="1">
    <location>
        <begin position="1"/>
        <end position="30"/>
    </location>
</feature>
<dbReference type="AlphaFoldDB" id="X1KH17"/>
<reference evidence="2" key="1">
    <citation type="journal article" date="2014" name="Front. Microbiol.">
        <title>High frequency of phylogenetically diverse reductive dehalogenase-homologous genes in deep subseafloor sedimentary metagenomes.</title>
        <authorList>
            <person name="Kawai M."/>
            <person name="Futagami T."/>
            <person name="Toyoda A."/>
            <person name="Takaki Y."/>
            <person name="Nishi S."/>
            <person name="Hori S."/>
            <person name="Arai W."/>
            <person name="Tsubouchi T."/>
            <person name="Morono Y."/>
            <person name="Uchiyama I."/>
            <person name="Ito T."/>
            <person name="Fujiyama A."/>
            <person name="Inagaki F."/>
            <person name="Takami H."/>
        </authorList>
    </citation>
    <scope>NUCLEOTIDE SEQUENCE</scope>
    <source>
        <strain evidence="2">Expedition CK06-06</strain>
    </source>
</reference>
<organism evidence="2">
    <name type="scientific">marine sediment metagenome</name>
    <dbReference type="NCBI Taxonomy" id="412755"/>
    <lineage>
        <taxon>unclassified sequences</taxon>
        <taxon>metagenomes</taxon>
        <taxon>ecological metagenomes</taxon>
    </lineage>
</organism>
<comment type="caution">
    <text evidence="2">The sequence shown here is derived from an EMBL/GenBank/DDBJ whole genome shotgun (WGS) entry which is preliminary data.</text>
</comment>
<gene>
    <name evidence="2" type="ORF">S06H3_03565</name>
</gene>
<protein>
    <submittedName>
        <fullName evidence="2">Uncharacterized protein</fullName>
    </submittedName>
</protein>
<dbReference type="EMBL" id="BARV01001176">
    <property type="protein sequence ID" value="GAH92920.1"/>
    <property type="molecule type" value="Genomic_DNA"/>
</dbReference>
<evidence type="ECO:0000313" key="2">
    <source>
        <dbReference type="EMBL" id="GAH92920.1"/>
    </source>
</evidence>
<accession>X1KH17</accession>
<evidence type="ECO:0000256" key="1">
    <source>
        <dbReference type="SAM" id="MobiDB-lite"/>
    </source>
</evidence>
<name>X1KH17_9ZZZZ</name>
<proteinExistence type="predicted"/>